<feature type="transmembrane region" description="Helical" evidence="1">
    <location>
        <begin position="94"/>
        <end position="118"/>
    </location>
</feature>
<dbReference type="PANTHER" id="PTHR46663">
    <property type="entry name" value="DIGUANYLATE CYCLASE DGCT-RELATED"/>
    <property type="match status" value="1"/>
</dbReference>
<organism evidence="3 4">
    <name type="scientific">Paraburkholderia translucens</name>
    <dbReference type="NCBI Taxonomy" id="2886945"/>
    <lineage>
        <taxon>Bacteria</taxon>
        <taxon>Pseudomonadati</taxon>
        <taxon>Pseudomonadota</taxon>
        <taxon>Betaproteobacteria</taxon>
        <taxon>Burkholderiales</taxon>
        <taxon>Burkholderiaceae</taxon>
        <taxon>Paraburkholderia</taxon>
    </lineage>
</organism>
<dbReference type="PANTHER" id="PTHR46663:SF2">
    <property type="entry name" value="GGDEF DOMAIN-CONTAINING PROTEIN"/>
    <property type="match status" value="1"/>
</dbReference>
<name>A0ABS8KLF5_9BURK</name>
<keyword evidence="4" id="KW-1185">Reference proteome</keyword>
<keyword evidence="1" id="KW-0812">Transmembrane</keyword>
<keyword evidence="1" id="KW-1133">Transmembrane helix</keyword>
<dbReference type="CDD" id="cd01949">
    <property type="entry name" value="GGDEF"/>
    <property type="match status" value="1"/>
</dbReference>
<dbReference type="SMART" id="SM00267">
    <property type="entry name" value="GGDEF"/>
    <property type="match status" value="1"/>
</dbReference>
<gene>
    <name evidence="3" type="ORF">LJ655_27670</name>
</gene>
<accession>A0ABS8KLF5</accession>
<feature type="transmembrane region" description="Helical" evidence="1">
    <location>
        <begin position="53"/>
        <end position="74"/>
    </location>
</feature>
<feature type="transmembrane region" description="Helical" evidence="1">
    <location>
        <begin position="130"/>
        <end position="147"/>
    </location>
</feature>
<comment type="caution">
    <text evidence="3">The sequence shown here is derived from an EMBL/GenBank/DDBJ whole genome shotgun (WGS) entry which is preliminary data.</text>
</comment>
<feature type="transmembrane region" description="Helical" evidence="1">
    <location>
        <begin position="27"/>
        <end position="46"/>
    </location>
</feature>
<dbReference type="Proteomes" id="UP001430614">
    <property type="component" value="Unassembled WGS sequence"/>
</dbReference>
<dbReference type="Gene3D" id="3.30.70.270">
    <property type="match status" value="1"/>
</dbReference>
<feature type="domain" description="GGDEF" evidence="2">
    <location>
        <begin position="213"/>
        <end position="350"/>
    </location>
</feature>
<dbReference type="InterPro" id="IPR029787">
    <property type="entry name" value="Nucleotide_cyclase"/>
</dbReference>
<evidence type="ECO:0000256" key="1">
    <source>
        <dbReference type="SAM" id="Phobius"/>
    </source>
</evidence>
<dbReference type="InterPro" id="IPR043128">
    <property type="entry name" value="Rev_trsase/Diguanyl_cyclase"/>
</dbReference>
<protein>
    <submittedName>
        <fullName evidence="3">GGDEF domain-containing protein</fullName>
    </submittedName>
</protein>
<dbReference type="PROSITE" id="PS50887">
    <property type="entry name" value="GGDEF"/>
    <property type="match status" value="1"/>
</dbReference>
<reference evidence="3 4" key="1">
    <citation type="submission" date="2021-11" db="EMBL/GenBank/DDBJ databases">
        <authorList>
            <person name="Oh E.-T."/>
            <person name="Kim S.-B."/>
        </authorList>
    </citation>
    <scope>NUCLEOTIDE SEQUENCE [LARGE SCALE GENOMIC DNA]</scope>
    <source>
        <strain evidence="3 4">MMS20-SJTN17</strain>
    </source>
</reference>
<dbReference type="NCBIfam" id="TIGR00254">
    <property type="entry name" value="GGDEF"/>
    <property type="match status" value="1"/>
</dbReference>
<proteinExistence type="predicted"/>
<dbReference type="InterPro" id="IPR000160">
    <property type="entry name" value="GGDEF_dom"/>
</dbReference>
<sequence length="352" mass="37725">MDETDSFSSPGEAFLKGLSGQPEKEQAVLRVFLGSLVVVAYLAVWVGHRSSDVYATLLVVAAYVLFGIATWVAATVAVTRAPMRLLLTTFADQALIMAALAVGGTAALPMLWVVFWFLTGAGCRYGHRMLAVSCCAALIGLAGLMHWQPWWRANVTAGLGVAFSVVAMSLYLAVLVHRLERQAATDPLTGLFNRLRLEQAILRTLSAAADDAGTTAILLIDLDGFKKVNDSFGHAVGDELLRSFAKALERRMRPGDTLARLGGDEFVVLARRVHGKQDALAIADRVHAIFSDLDNVAGYPVAVSCSIGICMVPKAAGSPRSDVRTLMRAVDSAMYRAKGRGLGKTEFVDNEA</sequence>
<evidence type="ECO:0000259" key="2">
    <source>
        <dbReference type="PROSITE" id="PS50887"/>
    </source>
</evidence>
<dbReference type="Pfam" id="PF00990">
    <property type="entry name" value="GGDEF"/>
    <property type="match status" value="1"/>
</dbReference>
<dbReference type="SUPFAM" id="SSF55073">
    <property type="entry name" value="Nucleotide cyclase"/>
    <property type="match status" value="1"/>
</dbReference>
<keyword evidence="1" id="KW-0472">Membrane</keyword>
<evidence type="ECO:0000313" key="3">
    <source>
        <dbReference type="EMBL" id="MCC8405592.1"/>
    </source>
</evidence>
<dbReference type="EMBL" id="JAJITC010000022">
    <property type="protein sequence ID" value="MCC8405592.1"/>
    <property type="molecule type" value="Genomic_DNA"/>
</dbReference>
<dbReference type="RefSeq" id="WP_230564360.1">
    <property type="nucleotide sequence ID" value="NZ_JAJITC010000022.1"/>
</dbReference>
<dbReference type="InterPro" id="IPR052163">
    <property type="entry name" value="DGC-Regulatory_Protein"/>
</dbReference>
<feature type="transmembrane region" description="Helical" evidence="1">
    <location>
        <begin position="153"/>
        <end position="174"/>
    </location>
</feature>
<evidence type="ECO:0000313" key="4">
    <source>
        <dbReference type="Proteomes" id="UP001430614"/>
    </source>
</evidence>